<comment type="caution">
    <text evidence="1">The sequence shown here is derived from an EMBL/GenBank/DDBJ whole genome shotgun (WGS) entry which is preliminary data.</text>
</comment>
<dbReference type="AlphaFoldDB" id="A0A177TD96"/>
<gene>
    <name evidence="1" type="ORF">A4X13_0g6266</name>
</gene>
<evidence type="ECO:0000313" key="1">
    <source>
        <dbReference type="EMBL" id="KAE8244780.1"/>
    </source>
</evidence>
<proteinExistence type="predicted"/>
<evidence type="ECO:0000313" key="2">
    <source>
        <dbReference type="Proteomes" id="UP000077521"/>
    </source>
</evidence>
<accession>A0A177TD96</accession>
<name>A0A177TD96_9BASI</name>
<protein>
    <submittedName>
        <fullName evidence="1">Uncharacterized protein</fullName>
    </submittedName>
</protein>
<keyword evidence="2" id="KW-1185">Reference proteome</keyword>
<organism evidence="1 2">
    <name type="scientific">Tilletia indica</name>
    <dbReference type="NCBI Taxonomy" id="43049"/>
    <lineage>
        <taxon>Eukaryota</taxon>
        <taxon>Fungi</taxon>
        <taxon>Dikarya</taxon>
        <taxon>Basidiomycota</taxon>
        <taxon>Ustilaginomycotina</taxon>
        <taxon>Exobasidiomycetes</taxon>
        <taxon>Tilletiales</taxon>
        <taxon>Tilletiaceae</taxon>
        <taxon>Tilletia</taxon>
    </lineage>
</organism>
<sequence>MSEVMNEPMSAPRWCAFVYIYEPVQRDIKINTMKLSIIGLAAIMFVMASGVKGDISCSDCISREFIIEESNGEIGCWGSTGYDGDMCASCKHRCCHDSLDFSDCCTGDVQQC</sequence>
<reference evidence="1" key="2">
    <citation type="journal article" date="2019" name="IMA Fungus">
        <title>Genome sequencing and comparison of five Tilletia species to identify candidate genes for the detection of regulated species infecting wheat.</title>
        <authorList>
            <person name="Nguyen H.D.T."/>
            <person name="Sultana T."/>
            <person name="Kesanakurti P."/>
            <person name="Hambleton S."/>
        </authorList>
    </citation>
    <scope>NUCLEOTIDE SEQUENCE</scope>
    <source>
        <strain evidence="1">DAOMC 236416</strain>
    </source>
</reference>
<dbReference type="Proteomes" id="UP000077521">
    <property type="component" value="Unassembled WGS sequence"/>
</dbReference>
<dbReference type="EMBL" id="LWDF02000576">
    <property type="protein sequence ID" value="KAE8244780.1"/>
    <property type="molecule type" value="Genomic_DNA"/>
</dbReference>
<reference evidence="1" key="1">
    <citation type="submission" date="2016-04" db="EMBL/GenBank/DDBJ databases">
        <authorList>
            <person name="Nguyen H.D."/>
            <person name="Samba Siva P."/>
            <person name="Cullis J."/>
            <person name="Levesque C.A."/>
            <person name="Hambleton S."/>
        </authorList>
    </citation>
    <scope>NUCLEOTIDE SEQUENCE</scope>
    <source>
        <strain evidence="1">DAOMC 236416</strain>
    </source>
</reference>